<dbReference type="KEGG" id="roy:G3A56_01670"/>
<reference evidence="3 4" key="1">
    <citation type="submission" date="2020-02" db="EMBL/GenBank/DDBJ databases">
        <title>Plant-Promoting Endophytic Bacterium Rhizobium oryzihabitans sp. nov., Isolated from the Root of Rice.</title>
        <authorList>
            <person name="zhao J."/>
            <person name="Zhang G."/>
        </authorList>
    </citation>
    <scope>NUCLEOTIDE SEQUENCE [LARGE SCALE GENOMIC DNA]</scope>
    <source>
        <strain evidence="3 4">M15</strain>
    </source>
</reference>
<evidence type="ECO:0000313" key="4">
    <source>
        <dbReference type="Proteomes" id="UP000464865"/>
    </source>
</evidence>
<dbReference type="KEGG" id="roy:G3A56_02165"/>
<keyword evidence="4" id="KW-1185">Reference proteome</keyword>
<organism evidence="3 4">
    <name type="scientific">Rhizobium oryzihabitans</name>
    <dbReference type="NCBI Taxonomy" id="2267833"/>
    <lineage>
        <taxon>Bacteria</taxon>
        <taxon>Pseudomonadati</taxon>
        <taxon>Pseudomonadota</taxon>
        <taxon>Alphaproteobacteria</taxon>
        <taxon>Hyphomicrobiales</taxon>
        <taxon>Rhizobiaceae</taxon>
        <taxon>Rhizobium/Agrobacterium group</taxon>
        <taxon>Rhizobium</taxon>
    </lineage>
</organism>
<name>A0A7L5BKC1_9HYPH</name>
<accession>A0A7L5BKC1</accession>
<dbReference type="EMBL" id="CP048632">
    <property type="protein sequence ID" value="QIB36864.1"/>
    <property type="molecule type" value="Genomic_DNA"/>
</dbReference>
<protein>
    <submittedName>
        <fullName evidence="3">Uncharacterized protein</fullName>
    </submittedName>
</protein>
<dbReference type="RefSeq" id="WP_164056059.1">
    <property type="nucleotide sequence ID" value="NZ_CP048632.1"/>
</dbReference>
<evidence type="ECO:0000313" key="1">
    <source>
        <dbReference type="EMBL" id="QIB36864.1"/>
    </source>
</evidence>
<evidence type="ECO:0000313" key="2">
    <source>
        <dbReference type="EMBL" id="QIB36945.1"/>
    </source>
</evidence>
<dbReference type="Proteomes" id="UP000464865">
    <property type="component" value="Chromosome M15-11"/>
</dbReference>
<proteinExistence type="predicted"/>
<dbReference type="KEGG" id="roy:G3A56_16105"/>
<gene>
    <name evidence="1" type="ORF">G3A56_01670</name>
    <name evidence="2" type="ORF">G3A56_02165</name>
    <name evidence="3" type="ORF">G3A56_16105</name>
</gene>
<dbReference type="AlphaFoldDB" id="A0A7L5BKC1"/>
<evidence type="ECO:0000313" key="3">
    <source>
        <dbReference type="EMBL" id="QIB39337.1"/>
    </source>
</evidence>
<sequence>MSDRPVEAWLASKDHEKWGKAMVACQSGAPWECGAEGKCANGGDCFTTDRQGACVAWKMIKRLKSDNVVVQRHLHRAVEFLRYGKGDAA</sequence>
<dbReference type="EMBL" id="CP048632">
    <property type="protein sequence ID" value="QIB36945.1"/>
    <property type="molecule type" value="Genomic_DNA"/>
</dbReference>
<dbReference type="EMBL" id="CP048632">
    <property type="protein sequence ID" value="QIB39337.1"/>
    <property type="molecule type" value="Genomic_DNA"/>
</dbReference>